<evidence type="ECO:0000259" key="5">
    <source>
        <dbReference type="Pfam" id="PF07250"/>
    </source>
</evidence>
<feature type="compositionally biased region" description="Polar residues" evidence="2">
    <location>
        <begin position="762"/>
        <end position="771"/>
    </location>
</feature>
<gene>
    <name evidence="7" type="ORF">HYPSUDRAFT_70054</name>
</gene>
<keyword evidence="3" id="KW-0812">Transmembrane</keyword>
<dbReference type="Gene3D" id="2.130.10.80">
    <property type="entry name" value="Galactose oxidase/kelch, beta-propeller"/>
    <property type="match status" value="1"/>
</dbReference>
<keyword evidence="1 4" id="KW-0732">Signal</keyword>
<dbReference type="InterPro" id="IPR011043">
    <property type="entry name" value="Gal_Oxase/kelch_b-propeller"/>
</dbReference>
<dbReference type="OMA" id="PASTDCH"/>
<dbReference type="AlphaFoldDB" id="A0A0D2NNE7"/>
<dbReference type="InterPro" id="IPR037293">
    <property type="entry name" value="Gal_Oxidase_central_sf"/>
</dbReference>
<reference evidence="8" key="1">
    <citation type="submission" date="2014-04" db="EMBL/GenBank/DDBJ databases">
        <title>Evolutionary Origins and Diversification of the Mycorrhizal Mutualists.</title>
        <authorList>
            <consortium name="DOE Joint Genome Institute"/>
            <consortium name="Mycorrhizal Genomics Consortium"/>
            <person name="Kohler A."/>
            <person name="Kuo A."/>
            <person name="Nagy L.G."/>
            <person name="Floudas D."/>
            <person name="Copeland A."/>
            <person name="Barry K.W."/>
            <person name="Cichocki N."/>
            <person name="Veneault-Fourrey C."/>
            <person name="LaButti K."/>
            <person name="Lindquist E.A."/>
            <person name="Lipzen A."/>
            <person name="Lundell T."/>
            <person name="Morin E."/>
            <person name="Murat C."/>
            <person name="Riley R."/>
            <person name="Ohm R."/>
            <person name="Sun H."/>
            <person name="Tunlid A."/>
            <person name="Henrissat B."/>
            <person name="Grigoriev I.V."/>
            <person name="Hibbett D.S."/>
            <person name="Martin F."/>
        </authorList>
    </citation>
    <scope>NUCLEOTIDE SEQUENCE [LARGE SCALE GENOMIC DNA]</scope>
    <source>
        <strain evidence="8">FD-334 SS-4</strain>
    </source>
</reference>
<evidence type="ECO:0000256" key="3">
    <source>
        <dbReference type="SAM" id="Phobius"/>
    </source>
</evidence>
<feature type="transmembrane region" description="Helical" evidence="3">
    <location>
        <begin position="649"/>
        <end position="675"/>
    </location>
</feature>
<dbReference type="SUPFAM" id="SSF81296">
    <property type="entry name" value="E set domains"/>
    <property type="match status" value="1"/>
</dbReference>
<keyword evidence="3" id="KW-0472">Membrane</keyword>
<dbReference type="InterPro" id="IPR013783">
    <property type="entry name" value="Ig-like_fold"/>
</dbReference>
<feature type="chain" id="PRO_5002248189" evidence="4">
    <location>
        <begin position="22"/>
        <end position="781"/>
    </location>
</feature>
<dbReference type="Proteomes" id="UP000054270">
    <property type="component" value="Unassembled WGS sequence"/>
</dbReference>
<dbReference type="Pfam" id="PF07250">
    <property type="entry name" value="Glyoxal_oxid_N"/>
    <property type="match status" value="1"/>
</dbReference>
<keyword evidence="8" id="KW-1185">Reference proteome</keyword>
<accession>A0A0D2NNE7</accession>
<protein>
    <submittedName>
        <fullName evidence="7">Copper radical oxidase</fullName>
    </submittedName>
</protein>
<dbReference type="PANTHER" id="PTHR32208">
    <property type="entry name" value="SECRETED PROTEIN-RELATED"/>
    <property type="match status" value="1"/>
</dbReference>
<dbReference type="EMBL" id="KN817591">
    <property type="protein sequence ID" value="KJA18271.1"/>
    <property type="molecule type" value="Genomic_DNA"/>
</dbReference>
<evidence type="ECO:0000313" key="8">
    <source>
        <dbReference type="Proteomes" id="UP000054270"/>
    </source>
</evidence>
<feature type="domain" description="Glyoxal oxidase N-terminal" evidence="5">
    <location>
        <begin position="134"/>
        <end position="486"/>
    </location>
</feature>
<dbReference type="InterPro" id="IPR014756">
    <property type="entry name" value="Ig_E-set"/>
</dbReference>
<dbReference type="SUPFAM" id="SSF50965">
    <property type="entry name" value="Galactose oxidase, central domain"/>
    <property type="match status" value="1"/>
</dbReference>
<dbReference type="InterPro" id="IPR009880">
    <property type="entry name" value="Glyoxal_oxidase_N"/>
</dbReference>
<dbReference type="InterPro" id="IPR015202">
    <property type="entry name" value="GO-like_E_set"/>
</dbReference>
<dbReference type="Gene3D" id="2.60.40.10">
    <property type="entry name" value="Immunoglobulins"/>
    <property type="match status" value="1"/>
</dbReference>
<name>A0A0D2NNE7_HYPSF</name>
<dbReference type="CDD" id="cd02851">
    <property type="entry name" value="E_set_GO_C"/>
    <property type="match status" value="1"/>
</dbReference>
<feature type="domain" description="Galactose oxidase-like Early set" evidence="6">
    <location>
        <begin position="492"/>
        <end position="598"/>
    </location>
</feature>
<evidence type="ECO:0000256" key="4">
    <source>
        <dbReference type="SAM" id="SignalP"/>
    </source>
</evidence>
<evidence type="ECO:0000313" key="7">
    <source>
        <dbReference type="EMBL" id="KJA18271.1"/>
    </source>
</evidence>
<sequence length="781" mass="81658">MRATLPFFSWYLVTISTPALAATAGTFADGGNTLVSAMMMFLGNDEKVYILDKAESNAAQINGHAAWGAVWDIQTHQATAMDVRTNVFCSSGMHLPNGSYVTFGGNGAVGPGGNLGSQLNPGGYSASWDSTIQDFDGTKAIRVLNPCTNSDTFSATECQWFDDPTVLSMQKSRWYSAAEPTGEGNIVIIGGFVNGGYVNRNYPNVDPELEGGAAEPTYEYYPPTNTTPQVFNFLVQTSGLNAYAHTFLMPSGKLLVQANTSTVLWDHANNVETALPDMPGGVVRVYPASGATAMLPLTPANNYTPTVLFCGGSDMPDYAWGNYTYPFINTWLYPASKDCQRMTAEPADGSTPAYEQDDDMLEGRTMGQFVALPTGKLLVVNGGNNGTAGYSQATLVTPLFGSMPYGESLASGPAGTPALYDPTAAQGSRWSNANMGTSTIPRLYHSSAILLPDASVLIAGSNPNVDVNTSTIFPTTYAAEIFYPPYFSATTRPVPSGVPSTLSYGGNPFDISIPATSYSGSADDAADSATVVIHRNGFTTHAMNMGQRLLQLNNTYTVKSDGSITLHVAQLPPNANLFQPGPAFLFVTIQGIPSNGTYLIVGNGAIGQQTLSAASVLPSSVRLATASGSASGSSTSGSTDSNSTSSSNLGLIIGCAAGGVAALAAVGIVIGICLARRRRAAARNTTSPAYPMTSAMGAGAGGVALGARGMRTSDSSAFIPLQHENNSHAWNASTASLNAPYHDDTAMSRSSTTGMSAEYDPYSSTPLQHHQPSALGREARY</sequence>
<dbReference type="STRING" id="945553.A0A0D2NNE7"/>
<feature type="region of interest" description="Disordered" evidence="2">
    <location>
        <begin position="741"/>
        <end position="781"/>
    </location>
</feature>
<feature type="signal peptide" evidence="4">
    <location>
        <begin position="1"/>
        <end position="21"/>
    </location>
</feature>
<evidence type="ECO:0000256" key="1">
    <source>
        <dbReference type="ARBA" id="ARBA00022729"/>
    </source>
</evidence>
<evidence type="ECO:0000256" key="2">
    <source>
        <dbReference type="SAM" id="MobiDB-lite"/>
    </source>
</evidence>
<evidence type="ECO:0000259" key="6">
    <source>
        <dbReference type="Pfam" id="PF09118"/>
    </source>
</evidence>
<keyword evidence="3" id="KW-1133">Transmembrane helix</keyword>
<dbReference type="OrthoDB" id="2019572at2759"/>
<organism evidence="7 8">
    <name type="scientific">Hypholoma sublateritium (strain FD-334 SS-4)</name>
    <dbReference type="NCBI Taxonomy" id="945553"/>
    <lineage>
        <taxon>Eukaryota</taxon>
        <taxon>Fungi</taxon>
        <taxon>Dikarya</taxon>
        <taxon>Basidiomycota</taxon>
        <taxon>Agaricomycotina</taxon>
        <taxon>Agaricomycetes</taxon>
        <taxon>Agaricomycetidae</taxon>
        <taxon>Agaricales</taxon>
        <taxon>Agaricineae</taxon>
        <taxon>Strophariaceae</taxon>
        <taxon>Hypholoma</taxon>
    </lineage>
</organism>
<dbReference type="Pfam" id="PF09118">
    <property type="entry name" value="GO-like_E_set"/>
    <property type="match status" value="1"/>
</dbReference>
<dbReference type="PANTHER" id="PTHR32208:SF21">
    <property type="entry name" value="LOW QUALITY PROTEIN: ALDEHYDE OXIDASE GLOX-LIKE"/>
    <property type="match status" value="1"/>
</dbReference>
<proteinExistence type="predicted"/>